<dbReference type="GO" id="GO:0005794">
    <property type="term" value="C:Golgi apparatus"/>
    <property type="evidence" value="ECO:0007669"/>
    <property type="project" value="TreeGrafter"/>
</dbReference>
<keyword evidence="9" id="KW-1185">Reference proteome</keyword>
<dbReference type="GO" id="GO:0005886">
    <property type="term" value="C:plasma membrane"/>
    <property type="evidence" value="ECO:0007669"/>
    <property type="project" value="TreeGrafter"/>
</dbReference>
<evidence type="ECO:0000256" key="3">
    <source>
        <dbReference type="ARBA" id="ARBA00022692"/>
    </source>
</evidence>
<dbReference type="Ensembl" id="ENSOMYT00000057868.2">
    <property type="protein sequence ID" value="ENSOMYP00000053194.2"/>
    <property type="gene ID" value="ENSOMYG00000024349.2"/>
</dbReference>
<evidence type="ECO:0000256" key="5">
    <source>
        <dbReference type="ARBA" id="ARBA00023136"/>
    </source>
</evidence>
<evidence type="ECO:0000256" key="6">
    <source>
        <dbReference type="PIRNR" id="PIRNR015840"/>
    </source>
</evidence>
<keyword evidence="5 6" id="KW-0472">Membrane</keyword>
<feature type="transmembrane region" description="Helical" evidence="7">
    <location>
        <begin position="217"/>
        <end position="238"/>
    </location>
</feature>
<evidence type="ECO:0000313" key="8">
    <source>
        <dbReference type="Ensembl" id="ENSOMYP00000053194.2"/>
    </source>
</evidence>
<comment type="subcellular location">
    <subcellularLocation>
        <location evidence="1">Membrane</location>
    </subcellularLocation>
</comment>
<dbReference type="PANTHER" id="PTHR10926">
    <property type="entry name" value="CELL CYCLE CONTROL PROTEIN 50"/>
    <property type="match status" value="1"/>
</dbReference>
<dbReference type="InterPro" id="IPR005045">
    <property type="entry name" value="CDC50/LEM3_fam"/>
</dbReference>
<proteinExistence type="inferred from homology"/>
<evidence type="ECO:0000256" key="2">
    <source>
        <dbReference type="ARBA" id="ARBA00009457"/>
    </source>
</evidence>
<evidence type="ECO:0000313" key="9">
    <source>
        <dbReference type="Proteomes" id="UP000694395"/>
    </source>
</evidence>
<keyword evidence="3 7" id="KW-0812">Transmembrane</keyword>
<reference evidence="8" key="3">
    <citation type="submission" date="2025-09" db="UniProtKB">
        <authorList>
            <consortium name="Ensembl"/>
        </authorList>
    </citation>
    <scope>IDENTIFICATION</scope>
</reference>
<evidence type="ECO:0000256" key="4">
    <source>
        <dbReference type="ARBA" id="ARBA00022989"/>
    </source>
</evidence>
<dbReference type="GO" id="GO:0005783">
    <property type="term" value="C:endoplasmic reticulum"/>
    <property type="evidence" value="ECO:0007669"/>
    <property type="project" value="TreeGrafter"/>
</dbReference>
<reference evidence="8" key="1">
    <citation type="submission" date="2020-07" db="EMBL/GenBank/DDBJ databases">
        <title>A long reads based de novo assembly of the rainbow trout Arlee double haploid line genome.</title>
        <authorList>
            <person name="Gao G."/>
            <person name="Palti Y."/>
        </authorList>
    </citation>
    <scope>NUCLEOTIDE SEQUENCE [LARGE SCALE GENOMIC DNA]</scope>
</reference>
<organism evidence="8 9">
    <name type="scientific">Oncorhynchus mykiss</name>
    <name type="common">Rainbow trout</name>
    <name type="synonym">Salmo gairdneri</name>
    <dbReference type="NCBI Taxonomy" id="8022"/>
    <lineage>
        <taxon>Eukaryota</taxon>
        <taxon>Metazoa</taxon>
        <taxon>Chordata</taxon>
        <taxon>Craniata</taxon>
        <taxon>Vertebrata</taxon>
        <taxon>Euteleostomi</taxon>
        <taxon>Actinopterygii</taxon>
        <taxon>Neopterygii</taxon>
        <taxon>Teleostei</taxon>
        <taxon>Protacanthopterygii</taxon>
        <taxon>Salmoniformes</taxon>
        <taxon>Salmonidae</taxon>
        <taxon>Salmoninae</taxon>
        <taxon>Oncorhynchus</taxon>
    </lineage>
</organism>
<name>A0A8C7VX21_ONCMY</name>
<comment type="similarity">
    <text evidence="2 6">Belongs to the CDC50/LEM3 family.</text>
</comment>
<reference evidence="8" key="2">
    <citation type="submission" date="2025-08" db="UniProtKB">
        <authorList>
            <consortium name="Ensembl"/>
        </authorList>
    </citation>
    <scope>IDENTIFICATION</scope>
</reference>
<dbReference type="PIRSF" id="PIRSF015840">
    <property type="entry name" value="DUF284_TM_euk"/>
    <property type="match status" value="1"/>
</dbReference>
<evidence type="ECO:0000256" key="1">
    <source>
        <dbReference type="ARBA" id="ARBA00004370"/>
    </source>
</evidence>
<keyword evidence="4 7" id="KW-1133">Transmembrane helix</keyword>
<dbReference type="PANTHER" id="PTHR10926:SF68">
    <property type="entry name" value="CELL CYCLE CONTROL PROTEIN"/>
    <property type="match status" value="1"/>
</dbReference>
<dbReference type="AlphaFoldDB" id="A0A8C7VX21"/>
<dbReference type="Pfam" id="PF03381">
    <property type="entry name" value="CDC50"/>
    <property type="match status" value="1"/>
</dbReference>
<evidence type="ECO:0000256" key="7">
    <source>
        <dbReference type="SAM" id="Phobius"/>
    </source>
</evidence>
<dbReference type="GeneTree" id="ENSGT00390000004660"/>
<sequence>MGKAKANAGLLARRPDNLAFKHQRLPVWSPMLTAHTILPSFYCMATIRVKLGVCLLATVQNTHELKVDYTHAGSCDKTYMDSRDDGQMPFIKENNGLPIAPCWAMANSMFNGITPLPTLLVHVHLFRKGIPWYTDKNVKFRNPPDENKTLTLARPGLCTGRSPCLTWTHNNGFINEDLIVEPFTEGLPTGNYCIHISYSMVLSTVSWFGSQNNFLPVAYLITGCLILLLAVILTAIWWKFGKNRRNMEE</sequence>
<dbReference type="GO" id="GO:0045332">
    <property type="term" value="P:phospholipid translocation"/>
    <property type="evidence" value="ECO:0007669"/>
    <property type="project" value="TreeGrafter"/>
</dbReference>
<dbReference type="Proteomes" id="UP000694395">
    <property type="component" value="Chromosome 22"/>
</dbReference>
<protein>
    <recommendedName>
        <fullName evidence="6">Cell cycle control protein</fullName>
    </recommendedName>
</protein>
<accession>A0A8C7VX21</accession>